<dbReference type="InterPro" id="IPR045186">
    <property type="entry name" value="Indole-3-glycerol_P_synth"/>
</dbReference>
<organism evidence="10 11">
    <name type="scientific">Candidatus Ornithobacterium hominis</name>
    <dbReference type="NCBI Taxonomy" id="2497989"/>
    <lineage>
        <taxon>Bacteria</taxon>
        <taxon>Pseudomonadati</taxon>
        <taxon>Bacteroidota</taxon>
        <taxon>Flavobacteriia</taxon>
        <taxon>Flavobacteriales</taxon>
        <taxon>Weeksellaceae</taxon>
        <taxon>Ornithobacterium</taxon>
    </lineage>
</organism>
<dbReference type="NCBIfam" id="NF001377">
    <property type="entry name" value="PRK00278.2-4"/>
    <property type="match status" value="1"/>
</dbReference>
<proteinExistence type="predicted"/>
<dbReference type="GO" id="GO:0004425">
    <property type="term" value="F:indole-3-glycerol-phosphate synthase activity"/>
    <property type="evidence" value="ECO:0007669"/>
    <property type="project" value="UniProtKB-EC"/>
</dbReference>
<evidence type="ECO:0000256" key="8">
    <source>
        <dbReference type="ARBA" id="ARBA00023239"/>
    </source>
</evidence>
<keyword evidence="6" id="KW-0822">Tryptophan biosynthesis</keyword>
<comment type="pathway">
    <text evidence="2">Amino-acid biosynthesis; L-tryptophan biosynthesis; L-tryptophan from chorismate: step 4/5.</text>
</comment>
<keyword evidence="8 10" id="KW-0456">Lyase</keyword>
<protein>
    <recommendedName>
        <fullName evidence="3">indole-3-glycerol-phosphate synthase</fullName>
        <ecNumber evidence="3">4.1.1.48</ecNumber>
    </recommendedName>
</protein>
<dbReference type="Gene3D" id="3.20.20.70">
    <property type="entry name" value="Aldolase class I"/>
    <property type="match status" value="1"/>
</dbReference>
<dbReference type="EMBL" id="UNSC01000008">
    <property type="protein sequence ID" value="SZD74161.1"/>
    <property type="molecule type" value="Genomic_DNA"/>
</dbReference>
<dbReference type="Proteomes" id="UP000262142">
    <property type="component" value="Unassembled WGS sequence"/>
</dbReference>
<gene>
    <name evidence="10" type="primary">trpC</name>
    <name evidence="10" type="ORF">SAMEA104719789_01619</name>
</gene>
<dbReference type="UniPathway" id="UPA00035">
    <property type="reaction ID" value="UER00043"/>
</dbReference>
<dbReference type="GO" id="GO:0000162">
    <property type="term" value="P:L-tryptophan biosynthetic process"/>
    <property type="evidence" value="ECO:0007669"/>
    <property type="project" value="UniProtKB-UniPathway"/>
</dbReference>
<evidence type="ECO:0000256" key="6">
    <source>
        <dbReference type="ARBA" id="ARBA00022822"/>
    </source>
</evidence>
<evidence type="ECO:0000259" key="9">
    <source>
        <dbReference type="Pfam" id="PF00218"/>
    </source>
</evidence>
<dbReference type="InterPro" id="IPR011060">
    <property type="entry name" value="RibuloseP-bd_barrel"/>
</dbReference>
<reference evidence="10 11" key="1">
    <citation type="submission" date="2018-09" db="EMBL/GenBank/DDBJ databases">
        <authorList>
            <consortium name="Pathogen Informatics"/>
        </authorList>
    </citation>
    <scope>NUCLEOTIDE SEQUENCE [LARGE SCALE GENOMIC DNA]</scope>
    <source>
        <strain evidence="10 11">OH-22767</strain>
    </source>
</reference>
<evidence type="ECO:0000256" key="7">
    <source>
        <dbReference type="ARBA" id="ARBA00023141"/>
    </source>
</evidence>
<dbReference type="InterPro" id="IPR001468">
    <property type="entry name" value="Indole-3-GlycerolPSynthase_CS"/>
</dbReference>
<keyword evidence="11" id="KW-1185">Reference proteome</keyword>
<dbReference type="CDD" id="cd00331">
    <property type="entry name" value="IGPS"/>
    <property type="match status" value="1"/>
</dbReference>
<feature type="domain" description="Indole-3-glycerol phosphate synthase" evidence="9">
    <location>
        <begin position="5"/>
        <end position="253"/>
    </location>
</feature>
<dbReference type="PANTHER" id="PTHR22854:SF2">
    <property type="entry name" value="INDOLE-3-GLYCEROL-PHOSPHATE SYNTHASE"/>
    <property type="match status" value="1"/>
</dbReference>
<dbReference type="RefSeq" id="WP_394364157.1">
    <property type="nucleotide sequence ID" value="NZ_UNSC01000008.1"/>
</dbReference>
<dbReference type="InterPro" id="IPR013785">
    <property type="entry name" value="Aldolase_TIM"/>
</dbReference>
<evidence type="ECO:0000313" key="11">
    <source>
        <dbReference type="Proteomes" id="UP000262142"/>
    </source>
</evidence>
<dbReference type="EC" id="4.1.1.48" evidence="3"/>
<dbReference type="PROSITE" id="PS00614">
    <property type="entry name" value="IGPS"/>
    <property type="match status" value="1"/>
</dbReference>
<dbReference type="PANTHER" id="PTHR22854">
    <property type="entry name" value="TRYPTOPHAN BIOSYNTHESIS PROTEIN"/>
    <property type="match status" value="1"/>
</dbReference>
<evidence type="ECO:0000256" key="1">
    <source>
        <dbReference type="ARBA" id="ARBA00001633"/>
    </source>
</evidence>
<keyword evidence="7" id="KW-0057">Aromatic amino acid biosynthesis</keyword>
<dbReference type="SUPFAM" id="SSF51366">
    <property type="entry name" value="Ribulose-phoshate binding barrel"/>
    <property type="match status" value="1"/>
</dbReference>
<accession>A0A383U4U3</accession>
<dbReference type="InterPro" id="IPR013798">
    <property type="entry name" value="Indole-3-glycerol_P_synth_dom"/>
</dbReference>
<evidence type="ECO:0000256" key="4">
    <source>
        <dbReference type="ARBA" id="ARBA00022605"/>
    </source>
</evidence>
<evidence type="ECO:0000256" key="3">
    <source>
        <dbReference type="ARBA" id="ARBA00012362"/>
    </source>
</evidence>
<keyword evidence="4" id="KW-0028">Amino-acid biosynthesis</keyword>
<dbReference type="Pfam" id="PF00218">
    <property type="entry name" value="IGPS"/>
    <property type="match status" value="1"/>
</dbReference>
<dbReference type="AlphaFoldDB" id="A0A383U4U3"/>
<evidence type="ECO:0000313" key="10">
    <source>
        <dbReference type="EMBL" id="SZD74161.1"/>
    </source>
</evidence>
<name>A0A383U4U3_9FLAO</name>
<sequence>MIDILTQIVEHKKLEVSAKKSQKSVEELMDSKYFHRQKLSLKYAVKKSPNGIIAEFKRKSPSKQNINIKAEIDEILPIYKNFNVAGISILTDETFFGGTLQDLRQAKKYSIPLLRKDFIIDPYQIYEAKSYGADAILLIAAILDNYEIKEFTAIAHDVGLEVLLEFHAGEDFLKRPKEIDLVGINNRNLKSFEVDFEHAIKMRSELPADAICVAESGISSAENFLRLKKNNFQGFLMGEFFMKSENLTNTFQEFINQIDED</sequence>
<keyword evidence="5" id="KW-0210">Decarboxylase</keyword>
<dbReference type="GO" id="GO:0004640">
    <property type="term" value="F:phosphoribosylanthranilate isomerase activity"/>
    <property type="evidence" value="ECO:0007669"/>
    <property type="project" value="TreeGrafter"/>
</dbReference>
<evidence type="ECO:0000256" key="2">
    <source>
        <dbReference type="ARBA" id="ARBA00004696"/>
    </source>
</evidence>
<comment type="catalytic activity">
    <reaction evidence="1">
        <text>1-(2-carboxyphenylamino)-1-deoxy-D-ribulose 5-phosphate + H(+) = (1S,2R)-1-C-(indol-3-yl)glycerol 3-phosphate + CO2 + H2O</text>
        <dbReference type="Rhea" id="RHEA:23476"/>
        <dbReference type="ChEBI" id="CHEBI:15377"/>
        <dbReference type="ChEBI" id="CHEBI:15378"/>
        <dbReference type="ChEBI" id="CHEBI:16526"/>
        <dbReference type="ChEBI" id="CHEBI:58613"/>
        <dbReference type="ChEBI" id="CHEBI:58866"/>
        <dbReference type="EC" id="4.1.1.48"/>
    </reaction>
</comment>
<evidence type="ECO:0000256" key="5">
    <source>
        <dbReference type="ARBA" id="ARBA00022793"/>
    </source>
</evidence>